<keyword evidence="3" id="KW-1185">Reference proteome</keyword>
<comment type="caution">
    <text evidence="2">The sequence shown here is derived from an EMBL/GenBank/DDBJ whole genome shotgun (WGS) entry which is preliminary data.</text>
</comment>
<accession>A0A6L3V284</accession>
<name>A0A6L3V284_9BACI</name>
<dbReference type="PROSITE" id="PS51257">
    <property type="entry name" value="PROKAR_LIPOPROTEIN"/>
    <property type="match status" value="1"/>
</dbReference>
<proteinExistence type="predicted"/>
<protein>
    <submittedName>
        <fullName evidence="2">Lipoprotein</fullName>
    </submittedName>
</protein>
<dbReference type="EMBL" id="WBOS01000009">
    <property type="protein sequence ID" value="KAB2332310.1"/>
    <property type="molecule type" value="Genomic_DNA"/>
</dbReference>
<feature type="chain" id="PRO_5026994350" evidence="1">
    <location>
        <begin position="18"/>
        <end position="55"/>
    </location>
</feature>
<organism evidence="2 3">
    <name type="scientific">Cytobacillus depressus</name>
    <dbReference type="NCBI Taxonomy" id="1602942"/>
    <lineage>
        <taxon>Bacteria</taxon>
        <taxon>Bacillati</taxon>
        <taxon>Bacillota</taxon>
        <taxon>Bacilli</taxon>
        <taxon>Bacillales</taxon>
        <taxon>Bacillaceae</taxon>
        <taxon>Cytobacillus</taxon>
    </lineage>
</organism>
<gene>
    <name evidence="2" type="ORF">F7731_17250</name>
</gene>
<dbReference type="Proteomes" id="UP000481030">
    <property type="component" value="Unassembled WGS sequence"/>
</dbReference>
<dbReference type="AlphaFoldDB" id="A0A6L3V284"/>
<evidence type="ECO:0000256" key="1">
    <source>
        <dbReference type="SAM" id="SignalP"/>
    </source>
</evidence>
<keyword evidence="2" id="KW-0449">Lipoprotein</keyword>
<reference evidence="2 3" key="1">
    <citation type="journal article" date="2016" name="Antonie Van Leeuwenhoek">
        <title>Bacillus depressus sp. nov., isolated from soil of a sunflower field.</title>
        <authorList>
            <person name="Wei X."/>
            <person name="Xin D."/>
            <person name="Xin Y."/>
            <person name="Zhang H."/>
            <person name="Wang T."/>
            <person name="Zhang J."/>
        </authorList>
    </citation>
    <scope>NUCLEOTIDE SEQUENCE [LARGE SCALE GENOMIC DNA]</scope>
    <source>
        <strain evidence="2 3">BZ1</strain>
    </source>
</reference>
<dbReference type="RefSeq" id="WP_170289737.1">
    <property type="nucleotide sequence ID" value="NZ_WBOS01000009.1"/>
</dbReference>
<feature type="signal peptide" evidence="1">
    <location>
        <begin position="1"/>
        <end position="17"/>
    </location>
</feature>
<evidence type="ECO:0000313" key="2">
    <source>
        <dbReference type="EMBL" id="KAB2332310.1"/>
    </source>
</evidence>
<keyword evidence="1" id="KW-0732">Signal</keyword>
<sequence length="55" mass="6042">MKLRIALLSLAAVLILAACGQKGLKESITLVNQDNEKVTFPSEKPVLFFFITGYT</sequence>
<evidence type="ECO:0000313" key="3">
    <source>
        <dbReference type="Proteomes" id="UP000481030"/>
    </source>
</evidence>